<evidence type="ECO:0000256" key="1">
    <source>
        <dbReference type="ARBA" id="ARBA00022723"/>
    </source>
</evidence>
<dbReference type="InterPro" id="IPR011992">
    <property type="entry name" value="EF-hand-dom_pair"/>
</dbReference>
<evidence type="ECO:0000259" key="4">
    <source>
        <dbReference type="PROSITE" id="PS50222"/>
    </source>
</evidence>
<feature type="domain" description="EF-hand" evidence="4">
    <location>
        <begin position="21"/>
        <end position="56"/>
    </location>
</feature>
<keyword evidence="6" id="KW-1185">Reference proteome</keyword>
<dbReference type="InterPro" id="IPR002048">
    <property type="entry name" value="EF_hand_dom"/>
</dbReference>
<evidence type="ECO:0000313" key="6">
    <source>
        <dbReference type="Proteomes" id="UP001162164"/>
    </source>
</evidence>
<dbReference type="EMBL" id="JAPWTJ010000007">
    <property type="protein sequence ID" value="KAJ8985814.1"/>
    <property type="molecule type" value="Genomic_DNA"/>
</dbReference>
<evidence type="ECO:0000256" key="3">
    <source>
        <dbReference type="ARBA" id="ARBA00022837"/>
    </source>
</evidence>
<keyword evidence="1" id="KW-0479">Metal-binding</keyword>
<dbReference type="InterPro" id="IPR051581">
    <property type="entry name" value="Ca-bind"/>
</dbReference>
<dbReference type="Gene3D" id="1.10.238.10">
    <property type="entry name" value="EF-hand"/>
    <property type="match status" value="1"/>
</dbReference>
<dbReference type="Pfam" id="PF13499">
    <property type="entry name" value="EF-hand_7"/>
    <property type="match status" value="1"/>
</dbReference>
<gene>
    <name evidence="5" type="ORF">NQ317_012054</name>
</gene>
<evidence type="ECO:0000256" key="2">
    <source>
        <dbReference type="ARBA" id="ARBA00022737"/>
    </source>
</evidence>
<dbReference type="PANTHER" id="PTHR34524">
    <property type="entry name" value="CALCYPHOSIN"/>
    <property type="match status" value="1"/>
</dbReference>
<dbReference type="Proteomes" id="UP001162164">
    <property type="component" value="Unassembled WGS sequence"/>
</dbReference>
<dbReference type="PANTHER" id="PTHR34524:SF6">
    <property type="entry name" value="CALCYPHOSINE LIKE"/>
    <property type="match status" value="1"/>
</dbReference>
<keyword evidence="2" id="KW-0677">Repeat</keyword>
<sequence>MFQNCWDIKLPRIAEPPLSEARKKVIEEAFQKLDKTGDGEITTDDLKNVYNVKSHPRYIAGEETEDDILKRFLENFEQGATKDGIVTKEEFYNYYAGISASIDNDCYFDLMMRQAYKL</sequence>
<proteinExistence type="predicted"/>
<keyword evidence="3" id="KW-0106">Calcium</keyword>
<accession>A0ABQ9K6P1</accession>
<dbReference type="PROSITE" id="PS50222">
    <property type="entry name" value="EF_HAND_2"/>
    <property type="match status" value="1"/>
</dbReference>
<evidence type="ECO:0000313" key="5">
    <source>
        <dbReference type="EMBL" id="KAJ8985814.1"/>
    </source>
</evidence>
<reference evidence="5" key="1">
    <citation type="journal article" date="2023" name="Insect Mol. Biol.">
        <title>Genome sequencing provides insights into the evolution of gene families encoding plant cell wall-degrading enzymes in longhorned beetles.</title>
        <authorList>
            <person name="Shin N.R."/>
            <person name="Okamura Y."/>
            <person name="Kirsch R."/>
            <person name="Pauchet Y."/>
        </authorList>
    </citation>
    <scope>NUCLEOTIDE SEQUENCE</scope>
    <source>
        <strain evidence="5">MMC_N1</strain>
    </source>
</reference>
<protein>
    <recommendedName>
        <fullName evidence="4">EF-hand domain-containing protein</fullName>
    </recommendedName>
</protein>
<name>A0ABQ9K6P1_9CUCU</name>
<comment type="caution">
    <text evidence="5">The sequence shown here is derived from an EMBL/GenBank/DDBJ whole genome shotgun (WGS) entry which is preliminary data.</text>
</comment>
<dbReference type="SUPFAM" id="SSF47473">
    <property type="entry name" value="EF-hand"/>
    <property type="match status" value="1"/>
</dbReference>
<organism evidence="5 6">
    <name type="scientific">Molorchus minor</name>
    <dbReference type="NCBI Taxonomy" id="1323400"/>
    <lineage>
        <taxon>Eukaryota</taxon>
        <taxon>Metazoa</taxon>
        <taxon>Ecdysozoa</taxon>
        <taxon>Arthropoda</taxon>
        <taxon>Hexapoda</taxon>
        <taxon>Insecta</taxon>
        <taxon>Pterygota</taxon>
        <taxon>Neoptera</taxon>
        <taxon>Endopterygota</taxon>
        <taxon>Coleoptera</taxon>
        <taxon>Polyphaga</taxon>
        <taxon>Cucujiformia</taxon>
        <taxon>Chrysomeloidea</taxon>
        <taxon>Cerambycidae</taxon>
        <taxon>Lamiinae</taxon>
        <taxon>Monochamini</taxon>
        <taxon>Molorchus</taxon>
    </lineage>
</organism>